<dbReference type="InterPro" id="IPR012334">
    <property type="entry name" value="Pectin_lyas_fold"/>
</dbReference>
<name>A0A2S7TWI6_9BACT</name>
<dbReference type="Pfam" id="PF12708">
    <property type="entry name" value="Pect-lyase_RHGA_epim"/>
    <property type="match status" value="1"/>
</dbReference>
<evidence type="ECO:0000313" key="3">
    <source>
        <dbReference type="Proteomes" id="UP000239907"/>
    </source>
</evidence>
<dbReference type="RefSeq" id="WP_206018667.1">
    <property type="nucleotide sequence ID" value="NZ_MQWA01000001.1"/>
</dbReference>
<organism evidence="2 3">
    <name type="scientific">Rubritalea profundi</name>
    <dbReference type="NCBI Taxonomy" id="1658618"/>
    <lineage>
        <taxon>Bacteria</taxon>
        <taxon>Pseudomonadati</taxon>
        <taxon>Verrucomicrobiota</taxon>
        <taxon>Verrucomicrobiia</taxon>
        <taxon>Verrucomicrobiales</taxon>
        <taxon>Rubritaleaceae</taxon>
        <taxon>Rubritalea</taxon>
    </lineage>
</organism>
<dbReference type="SUPFAM" id="SSF51126">
    <property type="entry name" value="Pectin lyase-like"/>
    <property type="match status" value="1"/>
</dbReference>
<evidence type="ECO:0000259" key="1">
    <source>
        <dbReference type="Pfam" id="PF12708"/>
    </source>
</evidence>
<gene>
    <name evidence="2" type="ORF">BSZ32_00375</name>
</gene>
<dbReference type="InterPro" id="IPR024535">
    <property type="entry name" value="RHGA/B-epi-like_pectate_lyase"/>
</dbReference>
<dbReference type="EMBL" id="MQWA01000001">
    <property type="protein sequence ID" value="PQJ27106.1"/>
    <property type="molecule type" value="Genomic_DNA"/>
</dbReference>
<dbReference type="Proteomes" id="UP000239907">
    <property type="component" value="Unassembled WGS sequence"/>
</dbReference>
<sequence>MKNWIGRISIGVCGLIAFVIFSGMVQAQTYSDLWGEAAEKWTPQSRLPDFSHAGYHSGKKALPRVRVTANVKRFGAKGDGKTDDTEAFKNAIESTKSGAILIPAGRYILSDILWIKKPNIVLRGEGPFKTVLHFTKELEDVRPNMGDTSSGRPTSNYSWSGGFGRKVPIDRTPFLQLFRSPSGAIR</sequence>
<protein>
    <recommendedName>
        <fullName evidence="1">Rhamnogalacturonase A/B/Epimerase-like pectate lyase domain-containing protein</fullName>
    </recommendedName>
</protein>
<evidence type="ECO:0000313" key="2">
    <source>
        <dbReference type="EMBL" id="PQJ27106.1"/>
    </source>
</evidence>
<dbReference type="InterPro" id="IPR011050">
    <property type="entry name" value="Pectin_lyase_fold/virulence"/>
</dbReference>
<reference evidence="2 3" key="1">
    <citation type="submission" date="2016-12" db="EMBL/GenBank/DDBJ databases">
        <title>Study of bacterial adaptation to deep sea.</title>
        <authorList>
            <person name="Song J."/>
            <person name="Yoshizawa S."/>
            <person name="Kogure K."/>
        </authorList>
    </citation>
    <scope>NUCLEOTIDE SEQUENCE [LARGE SCALE GENOMIC DNA]</scope>
    <source>
        <strain evidence="2 3">SAORIC-165</strain>
    </source>
</reference>
<feature type="domain" description="Rhamnogalacturonase A/B/Epimerase-like pectate lyase" evidence="1">
    <location>
        <begin position="70"/>
        <end position="138"/>
    </location>
</feature>
<dbReference type="Gene3D" id="2.160.20.10">
    <property type="entry name" value="Single-stranded right-handed beta-helix, Pectin lyase-like"/>
    <property type="match status" value="1"/>
</dbReference>
<keyword evidence="3" id="KW-1185">Reference proteome</keyword>
<dbReference type="AlphaFoldDB" id="A0A2S7TWI6"/>
<comment type="caution">
    <text evidence="2">The sequence shown here is derived from an EMBL/GenBank/DDBJ whole genome shotgun (WGS) entry which is preliminary data.</text>
</comment>
<accession>A0A2S7TWI6</accession>
<proteinExistence type="predicted"/>